<dbReference type="InterPro" id="IPR036156">
    <property type="entry name" value="Beta-gal/glucu_dom_sf"/>
</dbReference>
<keyword evidence="6" id="KW-1185">Reference proteome</keyword>
<keyword evidence="1" id="KW-0732">Signal</keyword>
<protein>
    <recommendedName>
        <fullName evidence="7">Beta-mannosidase</fullName>
    </recommendedName>
</protein>
<dbReference type="InterPro" id="IPR050887">
    <property type="entry name" value="Beta-mannosidase_GH2"/>
</dbReference>
<evidence type="ECO:0000259" key="4">
    <source>
        <dbReference type="Pfam" id="PF17786"/>
    </source>
</evidence>
<dbReference type="Gene3D" id="3.20.20.80">
    <property type="entry name" value="Glycosidases"/>
    <property type="match status" value="1"/>
</dbReference>
<feature type="domain" description="Mannosidase Ig/CBM-like" evidence="4">
    <location>
        <begin position="154"/>
        <end position="242"/>
    </location>
</feature>
<dbReference type="Pfam" id="PF17786">
    <property type="entry name" value="Mannosidase_ig"/>
    <property type="match status" value="1"/>
</dbReference>
<feature type="domain" description="Beta-mannosidase Ig-fold" evidence="3">
    <location>
        <begin position="250"/>
        <end position="333"/>
    </location>
</feature>
<dbReference type="SUPFAM" id="SSF51445">
    <property type="entry name" value="(Trans)glycosidases"/>
    <property type="match status" value="1"/>
</dbReference>
<evidence type="ECO:0008006" key="7">
    <source>
        <dbReference type="Google" id="ProtNLM"/>
    </source>
</evidence>
<evidence type="ECO:0000313" key="5">
    <source>
        <dbReference type="EMBL" id="KAL0955665.1"/>
    </source>
</evidence>
<keyword evidence="2" id="KW-0326">Glycosidase</keyword>
<dbReference type="Gene3D" id="2.60.40.10">
    <property type="entry name" value="Immunoglobulins"/>
    <property type="match status" value="2"/>
</dbReference>
<reference evidence="6" key="1">
    <citation type="submission" date="2024-06" db="EMBL/GenBank/DDBJ databases">
        <title>Multi-omics analyses provide insights into the biosynthesis of the anticancer antibiotic pleurotin in Hohenbuehelia grisea.</title>
        <authorList>
            <person name="Weaver J.A."/>
            <person name="Alberti F."/>
        </authorList>
    </citation>
    <scope>NUCLEOTIDE SEQUENCE [LARGE SCALE GENOMIC DNA]</scope>
    <source>
        <strain evidence="6">T-177</strain>
    </source>
</reference>
<accession>A0ABR3JJL3</accession>
<gene>
    <name evidence="5" type="ORF">HGRIS_001892</name>
</gene>
<dbReference type="Proteomes" id="UP001556367">
    <property type="component" value="Unassembled WGS sequence"/>
</dbReference>
<evidence type="ECO:0000313" key="6">
    <source>
        <dbReference type="Proteomes" id="UP001556367"/>
    </source>
</evidence>
<keyword evidence="2" id="KW-0378">Hydrolase</keyword>
<sequence length="336" mass="37041">MPSFYSWEEVLNSPDDFSFNSTVVASRDHHPPAGNLTFPNENAPVGQGQMSMAVERWLPTPSTSDSNQTFAQWCWSTQVFQSMAMVAQVAWYRRGAGLGENNLGALVWQLNDIWQGASWSSIEYSGRWKVLHYGETGVFSPVTVYPFWWANNETLEVVVASDRWTSVNGTAQMTWYDWHGEELGTNQTAFEVQPLNSSVVFSATGLNSIIPANQSVNDVWLLVNITSVVDGRIITNEQYFTPVSLAEASLVDPKITLTQGEGSTLTLSAAGGVAPWTWLDHPAGSLGYFVNNATDIPTNGFYLVPGIPRTLRFVRAATSASDGEFVVRSLWNNTHA</sequence>
<dbReference type="PANTHER" id="PTHR43730:SF5">
    <property type="entry name" value="BETA-MANNOSIDASE A"/>
    <property type="match status" value="1"/>
</dbReference>
<dbReference type="InterPro" id="IPR017853">
    <property type="entry name" value="GH"/>
</dbReference>
<dbReference type="InterPro" id="IPR013783">
    <property type="entry name" value="Ig-like_fold"/>
</dbReference>
<proteinExistence type="predicted"/>
<evidence type="ECO:0000256" key="1">
    <source>
        <dbReference type="ARBA" id="ARBA00022729"/>
    </source>
</evidence>
<evidence type="ECO:0000259" key="3">
    <source>
        <dbReference type="Pfam" id="PF17753"/>
    </source>
</evidence>
<evidence type="ECO:0000256" key="2">
    <source>
        <dbReference type="ARBA" id="ARBA00023295"/>
    </source>
</evidence>
<dbReference type="EMBL" id="JASNQZ010000006">
    <property type="protein sequence ID" value="KAL0955665.1"/>
    <property type="molecule type" value="Genomic_DNA"/>
</dbReference>
<dbReference type="InterPro" id="IPR041625">
    <property type="entry name" value="Beta-mannosidase_Ig"/>
</dbReference>
<dbReference type="PANTHER" id="PTHR43730">
    <property type="entry name" value="BETA-MANNOSIDASE"/>
    <property type="match status" value="1"/>
</dbReference>
<dbReference type="Pfam" id="PF17753">
    <property type="entry name" value="Ig_mannosidase"/>
    <property type="match status" value="1"/>
</dbReference>
<dbReference type="SUPFAM" id="SSF49303">
    <property type="entry name" value="beta-Galactosidase/glucuronidase domain"/>
    <property type="match status" value="1"/>
</dbReference>
<comment type="caution">
    <text evidence="5">The sequence shown here is derived from an EMBL/GenBank/DDBJ whole genome shotgun (WGS) entry which is preliminary data.</text>
</comment>
<dbReference type="InterPro" id="IPR041447">
    <property type="entry name" value="Mannosidase_ig"/>
</dbReference>
<organism evidence="5 6">
    <name type="scientific">Hohenbuehelia grisea</name>
    <dbReference type="NCBI Taxonomy" id="104357"/>
    <lineage>
        <taxon>Eukaryota</taxon>
        <taxon>Fungi</taxon>
        <taxon>Dikarya</taxon>
        <taxon>Basidiomycota</taxon>
        <taxon>Agaricomycotina</taxon>
        <taxon>Agaricomycetes</taxon>
        <taxon>Agaricomycetidae</taxon>
        <taxon>Agaricales</taxon>
        <taxon>Pleurotineae</taxon>
        <taxon>Pleurotaceae</taxon>
        <taxon>Hohenbuehelia</taxon>
    </lineage>
</organism>
<name>A0ABR3JJL3_9AGAR</name>